<dbReference type="PANTHER" id="PTHR33048">
    <property type="entry name" value="PTH11-LIKE INTEGRAL MEMBRANE PROTEIN (AFU_ORTHOLOGUE AFUA_5G11245)"/>
    <property type="match status" value="1"/>
</dbReference>
<evidence type="ECO:0000256" key="5">
    <source>
        <dbReference type="ARBA" id="ARBA00038359"/>
    </source>
</evidence>
<keyword evidence="10" id="KW-1185">Reference proteome</keyword>
<dbReference type="AlphaFoldDB" id="A0AA39WJ90"/>
<evidence type="ECO:0000313" key="10">
    <source>
        <dbReference type="Proteomes" id="UP001175000"/>
    </source>
</evidence>
<dbReference type="InterPro" id="IPR052337">
    <property type="entry name" value="SAT4-like"/>
</dbReference>
<comment type="caution">
    <text evidence="9">The sequence shown here is derived from an EMBL/GenBank/DDBJ whole genome shotgun (WGS) entry which is preliminary data.</text>
</comment>
<sequence length="365" mass="39707">MSNSTDLAPSPLPDPAEWNGYSTAPCVAIALSLAIIAVSLRFWARAGIVRVTGLEDWFILASLGFSAAITACVGLQLRHGLGKHAVYVSPDDVQEFFKLSIIITILYVLSMTFTKLSILCLYIRVLSYDAVRLAAKILLGIVLVSHAYIVATLCTACVPFDAFWDFAKRPTAFCQPQPVYWSHAGLNIVTDFLIFILPLTVLHKIRCPRPQKVALAVIFLLAFSVCIISVVRVIMIARDIEKGDMDFTWNSATTANWNTFEVNIAILCACLTTVKPAVTRMFPSLSASGPTSAPLSKEIDAARGARRRVGRWERDLLDTDGSVDVVEHQRRGMGEVKGAGSRDIETGTGSDGSEKDLVQGGEKVG</sequence>
<dbReference type="Pfam" id="PF20684">
    <property type="entry name" value="Fung_rhodopsin"/>
    <property type="match status" value="1"/>
</dbReference>
<evidence type="ECO:0000256" key="6">
    <source>
        <dbReference type="SAM" id="MobiDB-lite"/>
    </source>
</evidence>
<organism evidence="9 10">
    <name type="scientific">Immersiella caudata</name>
    <dbReference type="NCBI Taxonomy" id="314043"/>
    <lineage>
        <taxon>Eukaryota</taxon>
        <taxon>Fungi</taxon>
        <taxon>Dikarya</taxon>
        <taxon>Ascomycota</taxon>
        <taxon>Pezizomycotina</taxon>
        <taxon>Sordariomycetes</taxon>
        <taxon>Sordariomycetidae</taxon>
        <taxon>Sordariales</taxon>
        <taxon>Lasiosphaeriaceae</taxon>
        <taxon>Immersiella</taxon>
    </lineage>
</organism>
<dbReference type="PANTHER" id="PTHR33048:SF47">
    <property type="entry name" value="INTEGRAL MEMBRANE PROTEIN-RELATED"/>
    <property type="match status" value="1"/>
</dbReference>
<evidence type="ECO:0000259" key="8">
    <source>
        <dbReference type="Pfam" id="PF20684"/>
    </source>
</evidence>
<dbReference type="EMBL" id="JAULSU010000005">
    <property type="protein sequence ID" value="KAK0616436.1"/>
    <property type="molecule type" value="Genomic_DNA"/>
</dbReference>
<dbReference type="InterPro" id="IPR049326">
    <property type="entry name" value="Rhodopsin_dom_fungi"/>
</dbReference>
<evidence type="ECO:0000313" key="9">
    <source>
        <dbReference type="EMBL" id="KAK0616436.1"/>
    </source>
</evidence>
<feature type="transmembrane region" description="Helical" evidence="7">
    <location>
        <begin position="20"/>
        <end position="44"/>
    </location>
</feature>
<keyword evidence="2 7" id="KW-0812">Transmembrane</keyword>
<comment type="subcellular location">
    <subcellularLocation>
        <location evidence="1">Membrane</location>
        <topology evidence="1">Multi-pass membrane protein</topology>
    </subcellularLocation>
</comment>
<feature type="transmembrane region" description="Helical" evidence="7">
    <location>
        <begin position="213"/>
        <end position="235"/>
    </location>
</feature>
<feature type="region of interest" description="Disordered" evidence="6">
    <location>
        <begin position="327"/>
        <end position="365"/>
    </location>
</feature>
<evidence type="ECO:0000256" key="1">
    <source>
        <dbReference type="ARBA" id="ARBA00004141"/>
    </source>
</evidence>
<feature type="transmembrane region" description="Helical" evidence="7">
    <location>
        <begin position="97"/>
        <end position="125"/>
    </location>
</feature>
<dbReference type="Proteomes" id="UP001175000">
    <property type="component" value="Unassembled WGS sequence"/>
</dbReference>
<name>A0AA39WJ90_9PEZI</name>
<proteinExistence type="inferred from homology"/>
<comment type="similarity">
    <text evidence="5">Belongs to the SAT4 family.</text>
</comment>
<keyword evidence="4 7" id="KW-0472">Membrane</keyword>
<evidence type="ECO:0000256" key="2">
    <source>
        <dbReference type="ARBA" id="ARBA00022692"/>
    </source>
</evidence>
<feature type="compositionally biased region" description="Basic and acidic residues" evidence="6">
    <location>
        <begin position="327"/>
        <end position="345"/>
    </location>
</feature>
<accession>A0AA39WJ90</accession>
<feature type="transmembrane region" description="Helical" evidence="7">
    <location>
        <begin position="56"/>
        <end position="77"/>
    </location>
</feature>
<evidence type="ECO:0000256" key="4">
    <source>
        <dbReference type="ARBA" id="ARBA00023136"/>
    </source>
</evidence>
<protein>
    <recommendedName>
        <fullName evidence="8">Rhodopsin domain-containing protein</fullName>
    </recommendedName>
</protein>
<gene>
    <name evidence="9" type="ORF">B0T14DRAFT_568039</name>
</gene>
<feature type="transmembrane region" description="Helical" evidence="7">
    <location>
        <begin position="180"/>
        <end position="201"/>
    </location>
</feature>
<reference evidence="9" key="1">
    <citation type="submission" date="2023-06" db="EMBL/GenBank/DDBJ databases">
        <title>Genome-scale phylogeny and comparative genomics of the fungal order Sordariales.</title>
        <authorList>
            <consortium name="Lawrence Berkeley National Laboratory"/>
            <person name="Hensen N."/>
            <person name="Bonometti L."/>
            <person name="Westerberg I."/>
            <person name="Brannstrom I.O."/>
            <person name="Guillou S."/>
            <person name="Cros-Aarteil S."/>
            <person name="Calhoun S."/>
            <person name="Haridas S."/>
            <person name="Kuo A."/>
            <person name="Mondo S."/>
            <person name="Pangilinan J."/>
            <person name="Riley R."/>
            <person name="Labutti K."/>
            <person name="Andreopoulos B."/>
            <person name="Lipzen A."/>
            <person name="Chen C."/>
            <person name="Yanf M."/>
            <person name="Daum C."/>
            <person name="Ng V."/>
            <person name="Clum A."/>
            <person name="Steindorff A."/>
            <person name="Ohm R."/>
            <person name="Martin F."/>
            <person name="Silar P."/>
            <person name="Natvig D."/>
            <person name="Lalanne C."/>
            <person name="Gautier V."/>
            <person name="Ament-Velasquez S.L."/>
            <person name="Kruys A."/>
            <person name="Hutchinson M.I."/>
            <person name="Powell A.J."/>
            <person name="Barry K."/>
            <person name="Miller A.N."/>
            <person name="Grigoriev I.V."/>
            <person name="Debuchy R."/>
            <person name="Gladieux P."/>
            <person name="Thoren M.H."/>
            <person name="Johannesson H."/>
        </authorList>
    </citation>
    <scope>NUCLEOTIDE SEQUENCE</scope>
    <source>
        <strain evidence="9">CBS 606.72</strain>
    </source>
</reference>
<dbReference type="GO" id="GO:0016020">
    <property type="term" value="C:membrane"/>
    <property type="evidence" value="ECO:0007669"/>
    <property type="project" value="UniProtKB-SubCell"/>
</dbReference>
<evidence type="ECO:0000256" key="7">
    <source>
        <dbReference type="SAM" id="Phobius"/>
    </source>
</evidence>
<keyword evidence="3 7" id="KW-1133">Transmembrane helix</keyword>
<evidence type="ECO:0000256" key="3">
    <source>
        <dbReference type="ARBA" id="ARBA00022989"/>
    </source>
</evidence>
<feature type="domain" description="Rhodopsin" evidence="8">
    <location>
        <begin position="40"/>
        <end position="279"/>
    </location>
</feature>
<feature type="transmembrane region" description="Helical" evidence="7">
    <location>
        <begin position="137"/>
        <end position="160"/>
    </location>
</feature>